<reference evidence="1" key="1">
    <citation type="submission" date="2018-02" db="EMBL/GenBank/DDBJ databases">
        <authorList>
            <person name="Cohen D.B."/>
            <person name="Kent A.D."/>
        </authorList>
    </citation>
    <scope>NUCLEOTIDE SEQUENCE</scope>
</reference>
<name>A0A2N9FSY2_FAGSY</name>
<evidence type="ECO:0000313" key="1">
    <source>
        <dbReference type="EMBL" id="SPC90245.1"/>
    </source>
</evidence>
<organism evidence="1">
    <name type="scientific">Fagus sylvatica</name>
    <name type="common">Beechnut</name>
    <dbReference type="NCBI Taxonomy" id="28930"/>
    <lineage>
        <taxon>Eukaryota</taxon>
        <taxon>Viridiplantae</taxon>
        <taxon>Streptophyta</taxon>
        <taxon>Embryophyta</taxon>
        <taxon>Tracheophyta</taxon>
        <taxon>Spermatophyta</taxon>
        <taxon>Magnoliopsida</taxon>
        <taxon>eudicotyledons</taxon>
        <taxon>Gunneridae</taxon>
        <taxon>Pentapetalae</taxon>
        <taxon>rosids</taxon>
        <taxon>fabids</taxon>
        <taxon>Fagales</taxon>
        <taxon>Fagaceae</taxon>
        <taxon>Fagus</taxon>
    </lineage>
</organism>
<gene>
    <name evidence="1" type="ORF">FSB_LOCUS18127</name>
</gene>
<dbReference type="EMBL" id="OIVN01001131">
    <property type="protein sequence ID" value="SPC90245.1"/>
    <property type="molecule type" value="Genomic_DNA"/>
</dbReference>
<sequence>MVLFCQVEADMQQLAFAPGNVEAAQQFNMGASSYHGRKPYHQGGGCFAGGREGRTYWFEDIPVPGMADIGAVFESGASPQYPIESVQDPPVPGMADIGTVFEFGAPPEIPIELVQDPLIPGSLAPYVRPCATCRGSVDLWWFCHFGPLVDRGPSVYGSGECLSGDFLATNQACVGLGIRCLDWVQMEQHNPSAIGVPKGKHCDQRRPFG</sequence>
<accession>A0A2N9FSY2</accession>
<protein>
    <submittedName>
        <fullName evidence="1">Uncharacterized protein</fullName>
    </submittedName>
</protein>
<proteinExistence type="predicted"/>
<dbReference type="AlphaFoldDB" id="A0A2N9FSY2"/>